<name>A0A3S3Z062_9SPHI</name>
<dbReference type="OrthoDB" id="645173at2"/>
<accession>A0A3S3Z062</accession>
<dbReference type="PANTHER" id="PTHR30273">
    <property type="entry name" value="PERIPLASMIC SIGNAL SENSOR AND SIGMA FACTOR ACTIVATOR FECR-RELATED"/>
    <property type="match status" value="1"/>
</dbReference>
<proteinExistence type="predicted"/>
<feature type="transmembrane region" description="Helical" evidence="1">
    <location>
        <begin position="99"/>
        <end position="117"/>
    </location>
</feature>
<dbReference type="Gene3D" id="3.55.50.30">
    <property type="match status" value="1"/>
</dbReference>
<dbReference type="Pfam" id="PF16344">
    <property type="entry name" value="FecR_C"/>
    <property type="match status" value="1"/>
</dbReference>
<organism evidence="4 5">
    <name type="scientific">Mucilaginibacter gilvus</name>
    <dbReference type="NCBI Taxonomy" id="2305909"/>
    <lineage>
        <taxon>Bacteria</taxon>
        <taxon>Pseudomonadati</taxon>
        <taxon>Bacteroidota</taxon>
        <taxon>Sphingobacteriia</taxon>
        <taxon>Sphingobacteriales</taxon>
        <taxon>Sphingobacteriaceae</taxon>
        <taxon>Mucilaginibacter</taxon>
    </lineage>
</organism>
<evidence type="ECO:0000259" key="2">
    <source>
        <dbReference type="Pfam" id="PF04773"/>
    </source>
</evidence>
<evidence type="ECO:0000313" key="4">
    <source>
        <dbReference type="EMBL" id="RWY54281.1"/>
    </source>
</evidence>
<dbReference type="RefSeq" id="WP_128533716.1">
    <property type="nucleotide sequence ID" value="NZ_SBIW01000003.1"/>
</dbReference>
<keyword evidence="1" id="KW-1133">Transmembrane helix</keyword>
<comment type="caution">
    <text evidence="4">The sequence shown here is derived from an EMBL/GenBank/DDBJ whole genome shotgun (WGS) entry which is preliminary data.</text>
</comment>
<dbReference type="GO" id="GO:0016989">
    <property type="term" value="F:sigma factor antagonist activity"/>
    <property type="evidence" value="ECO:0007669"/>
    <property type="project" value="TreeGrafter"/>
</dbReference>
<evidence type="ECO:0000313" key="5">
    <source>
        <dbReference type="Proteomes" id="UP000286701"/>
    </source>
</evidence>
<keyword evidence="1" id="KW-0472">Membrane</keyword>
<dbReference type="Gene3D" id="2.60.120.1440">
    <property type="match status" value="1"/>
</dbReference>
<protein>
    <submittedName>
        <fullName evidence="4">FecR family protein</fullName>
    </submittedName>
</protein>
<keyword evidence="5" id="KW-1185">Reference proteome</keyword>
<gene>
    <name evidence="4" type="ORF">EPL05_09610</name>
</gene>
<dbReference type="InterPro" id="IPR006860">
    <property type="entry name" value="FecR"/>
</dbReference>
<dbReference type="Pfam" id="PF04773">
    <property type="entry name" value="FecR"/>
    <property type="match status" value="1"/>
</dbReference>
<evidence type="ECO:0000259" key="3">
    <source>
        <dbReference type="Pfam" id="PF16344"/>
    </source>
</evidence>
<evidence type="ECO:0000256" key="1">
    <source>
        <dbReference type="SAM" id="Phobius"/>
    </source>
</evidence>
<dbReference type="AlphaFoldDB" id="A0A3S3Z062"/>
<feature type="domain" description="Protein FecR C-terminal" evidence="3">
    <location>
        <begin position="286"/>
        <end position="353"/>
    </location>
</feature>
<feature type="domain" description="FecR protein" evidence="2">
    <location>
        <begin position="150"/>
        <end position="234"/>
    </location>
</feature>
<dbReference type="EMBL" id="SBIW01000003">
    <property type="protein sequence ID" value="RWY54281.1"/>
    <property type="molecule type" value="Genomic_DNA"/>
</dbReference>
<dbReference type="InterPro" id="IPR032508">
    <property type="entry name" value="FecR_C"/>
</dbReference>
<reference evidence="4 5" key="1">
    <citation type="submission" date="2019-01" db="EMBL/GenBank/DDBJ databases">
        <title>Mucilaginibacter antarcticum sp. nov., isolated from antarctic soil.</title>
        <authorList>
            <person name="Yan Y.-Q."/>
            <person name="Du Z.-J."/>
        </authorList>
    </citation>
    <scope>NUCLEOTIDE SEQUENCE [LARGE SCALE GENOMIC DNA]</scope>
    <source>
        <strain evidence="4 5">F01003</strain>
    </source>
</reference>
<dbReference type="InterPro" id="IPR012373">
    <property type="entry name" value="Ferrdict_sens_TM"/>
</dbReference>
<sequence>MPANTYHKIEDFLMDDSFVEWALAKTPDDHHYWATFILKFPECEDNFNLARHIIQCCKISHAKSLPTDEINEIIKSVNNRILKQKEDSFPYPKLWKSNFLRVAAMLILVISAGLLLVKKQQGTGDPGVSASRTEATITKVQNNGKTPILIKLPDNSSVVLQPKTVITYPVAFKGATRQVSLNGEAFFEVAKNAKKPFYVHTNELTIRVVGTSFKVNANDNDDQFRVLVSTGRVEVFANNAVDYKKTAPIVLTPNQQVILYRKNSRLETSALNKPMLLSEKSTAIHFNFTETPFSKVISTIEEAYGVHIIYDEKVMGNCQLTASLIGQTLDERLKLICQAVEAEYTIRDGQIKIEGKGCGI</sequence>
<dbReference type="PANTHER" id="PTHR30273:SF2">
    <property type="entry name" value="PROTEIN FECR"/>
    <property type="match status" value="1"/>
</dbReference>
<keyword evidence="1" id="KW-0812">Transmembrane</keyword>
<dbReference type="Proteomes" id="UP000286701">
    <property type="component" value="Unassembled WGS sequence"/>
</dbReference>